<feature type="domain" description="Schlafen AlbA-2" evidence="1">
    <location>
        <begin position="21"/>
        <end position="141"/>
    </location>
</feature>
<organism evidence="2 3">
    <name type="scientific">Chryseosolibacter histidini</name>
    <dbReference type="NCBI Taxonomy" id="2782349"/>
    <lineage>
        <taxon>Bacteria</taxon>
        <taxon>Pseudomonadati</taxon>
        <taxon>Bacteroidota</taxon>
        <taxon>Cytophagia</taxon>
        <taxon>Cytophagales</taxon>
        <taxon>Chryseotaleaceae</taxon>
        <taxon>Chryseosolibacter</taxon>
    </lineage>
</organism>
<accession>A0AAP2DL65</accession>
<evidence type="ECO:0000313" key="2">
    <source>
        <dbReference type="EMBL" id="MBT1698261.1"/>
    </source>
</evidence>
<dbReference type="EMBL" id="JAHESF010000014">
    <property type="protein sequence ID" value="MBT1698261.1"/>
    <property type="molecule type" value="Genomic_DNA"/>
</dbReference>
<evidence type="ECO:0000259" key="1">
    <source>
        <dbReference type="Pfam" id="PF04326"/>
    </source>
</evidence>
<protein>
    <submittedName>
        <fullName evidence="2">DNA binding domain-containing protein</fullName>
    </submittedName>
</protein>
<name>A0AAP2DL65_9BACT</name>
<proteinExistence type="predicted"/>
<sequence>MRTDNWSIEKVINLISDHVEESTHLEYKAAKAIEDKESISIDVSSFANAGGGVIIYGIKESKENKHLPERIDPIVRKDFSKETLEQIINSNIFPKAIVQIEPLEIDDLHVVYVVTVPQGETAHQASDFRYYRRYNFQKLPMQDYEIRDIMNRVRHPKIRLHLEIDEITHTSIHNRVITGVGLKIFLENEGTVLANYVNYDLVIPSALLLEPDGYRQKIIQGIHMLEISGQNMVRDLLDVVNTTQGQEAKFGPGRYHPILPKRSFFERSFPIVTHQLQLLRRQKVPISWTVYTDNAAPVTKNLTLADIEHKHM</sequence>
<gene>
    <name evidence="2" type="ORF">KK083_15315</name>
</gene>
<reference evidence="2 3" key="1">
    <citation type="submission" date="2021-05" db="EMBL/GenBank/DDBJ databases">
        <title>A Polyphasic approach of four new species of the genus Ohtaekwangia: Ohtaekwangia histidinii sp. nov., Ohtaekwangia cretensis sp. nov., Ohtaekwangia indiensis sp. nov., Ohtaekwangia reichenbachii sp. nov. from diverse environment.</title>
        <authorList>
            <person name="Octaviana S."/>
        </authorList>
    </citation>
    <scope>NUCLEOTIDE SEQUENCE [LARGE SCALE GENOMIC DNA]</scope>
    <source>
        <strain evidence="2 3">PWU4</strain>
    </source>
</reference>
<dbReference type="AlphaFoldDB" id="A0AAP2DL65"/>
<dbReference type="InterPro" id="IPR007421">
    <property type="entry name" value="Schlafen_AlbA_2_dom"/>
</dbReference>
<comment type="caution">
    <text evidence="2">The sequence shown here is derived from an EMBL/GenBank/DDBJ whole genome shotgun (WGS) entry which is preliminary data.</text>
</comment>
<keyword evidence="3" id="KW-1185">Reference proteome</keyword>
<dbReference type="Pfam" id="PF04326">
    <property type="entry name" value="SLFN_AlbA_2"/>
    <property type="match status" value="1"/>
</dbReference>
<dbReference type="PANTHER" id="PTHR30595:SF6">
    <property type="entry name" value="SCHLAFEN ALBA-2 DOMAIN-CONTAINING PROTEIN"/>
    <property type="match status" value="1"/>
</dbReference>
<dbReference type="RefSeq" id="WP_254164245.1">
    <property type="nucleotide sequence ID" value="NZ_JAHESF010000014.1"/>
</dbReference>
<dbReference type="InterPro" id="IPR038461">
    <property type="entry name" value="Schlafen_AlbA_2_dom_sf"/>
</dbReference>
<dbReference type="Proteomes" id="UP001319200">
    <property type="component" value="Unassembled WGS sequence"/>
</dbReference>
<evidence type="ECO:0000313" key="3">
    <source>
        <dbReference type="Proteomes" id="UP001319200"/>
    </source>
</evidence>
<dbReference type="Gene3D" id="3.30.950.30">
    <property type="entry name" value="Schlafen, AAA domain"/>
    <property type="match status" value="1"/>
</dbReference>
<dbReference type="PANTHER" id="PTHR30595">
    <property type="entry name" value="GLPR-RELATED TRANSCRIPTIONAL REPRESSOR"/>
    <property type="match status" value="1"/>
</dbReference>